<evidence type="ECO:0000256" key="5">
    <source>
        <dbReference type="SAM" id="MobiDB-lite"/>
    </source>
</evidence>
<proteinExistence type="inferred from homology"/>
<dbReference type="Proteomes" id="UP001146793">
    <property type="component" value="Unassembled WGS sequence"/>
</dbReference>
<evidence type="ECO:0000256" key="1">
    <source>
        <dbReference type="ARBA" id="ARBA00010394"/>
    </source>
</evidence>
<keyword evidence="2" id="KW-0813">Transport</keyword>
<reference evidence="6" key="1">
    <citation type="submission" date="2022-08" db="EMBL/GenBank/DDBJ databases">
        <title>Novel sulphate-reducing endosymbionts in the free-living metamonad Anaeramoeba.</title>
        <authorList>
            <person name="Jerlstrom-Hultqvist J."/>
            <person name="Cepicka I."/>
            <person name="Gallot-Lavallee L."/>
            <person name="Salas-Leiva D."/>
            <person name="Curtis B.A."/>
            <person name="Zahonova K."/>
            <person name="Pipaliya S."/>
            <person name="Dacks J."/>
            <person name="Roger A.J."/>
        </authorList>
    </citation>
    <scope>NUCLEOTIDE SEQUENCE</scope>
    <source>
        <strain evidence="6">Busselton2</strain>
    </source>
</reference>
<dbReference type="InterPro" id="IPR032413">
    <property type="entry name" value="Arm_3"/>
</dbReference>
<protein>
    <submittedName>
        <fullName evidence="6">Importin subunit alpha</fullName>
    </submittedName>
</protein>
<comment type="similarity">
    <text evidence="1">Belongs to the importin alpha family.</text>
</comment>
<feature type="repeat" description="ARM" evidence="4">
    <location>
        <begin position="152"/>
        <end position="181"/>
    </location>
</feature>
<evidence type="ECO:0000313" key="6">
    <source>
        <dbReference type="EMBL" id="KAJ3440702.1"/>
    </source>
</evidence>
<dbReference type="SMART" id="SM00185">
    <property type="entry name" value="ARM"/>
    <property type="match status" value="3"/>
</dbReference>
<evidence type="ECO:0000313" key="7">
    <source>
        <dbReference type="Proteomes" id="UP001146793"/>
    </source>
</evidence>
<dbReference type="SUPFAM" id="SSF48371">
    <property type="entry name" value="ARM repeat"/>
    <property type="match status" value="1"/>
</dbReference>
<organism evidence="6 7">
    <name type="scientific">Anaeramoeba flamelloides</name>
    <dbReference type="NCBI Taxonomy" id="1746091"/>
    <lineage>
        <taxon>Eukaryota</taxon>
        <taxon>Metamonada</taxon>
        <taxon>Anaeramoebidae</taxon>
        <taxon>Anaeramoeba</taxon>
    </lineage>
</organism>
<dbReference type="PANTHER" id="PTHR23316">
    <property type="entry name" value="IMPORTIN ALPHA"/>
    <property type="match status" value="1"/>
</dbReference>
<dbReference type="InterPro" id="IPR000225">
    <property type="entry name" value="Armadillo"/>
</dbReference>
<accession>A0AAV7ZJT4</accession>
<dbReference type="GO" id="GO:0015031">
    <property type="term" value="P:protein transport"/>
    <property type="evidence" value="ECO:0007669"/>
    <property type="project" value="UniProtKB-KW"/>
</dbReference>
<gene>
    <name evidence="6" type="ORF">M0812_14372</name>
</gene>
<dbReference type="Pfam" id="PF16186">
    <property type="entry name" value="Arm_3"/>
    <property type="match status" value="1"/>
</dbReference>
<dbReference type="InterPro" id="IPR011989">
    <property type="entry name" value="ARM-like"/>
</dbReference>
<dbReference type="PROSITE" id="PS50176">
    <property type="entry name" value="ARM_REPEAT"/>
    <property type="match status" value="1"/>
</dbReference>
<dbReference type="InterPro" id="IPR016024">
    <property type="entry name" value="ARM-type_fold"/>
</dbReference>
<feature type="compositionally biased region" description="Basic residues" evidence="5">
    <location>
        <begin position="1"/>
        <end position="19"/>
    </location>
</feature>
<dbReference type="EMBL" id="JANTQA010000030">
    <property type="protein sequence ID" value="KAJ3440702.1"/>
    <property type="molecule type" value="Genomic_DNA"/>
</dbReference>
<comment type="caution">
    <text evidence="6">The sequence shown here is derived from an EMBL/GenBank/DDBJ whole genome shotgun (WGS) entry which is preliminary data.</text>
</comment>
<evidence type="ECO:0000256" key="2">
    <source>
        <dbReference type="ARBA" id="ARBA00022448"/>
    </source>
</evidence>
<keyword evidence="3" id="KW-0653">Protein transport</keyword>
<feature type="region of interest" description="Disordered" evidence="5">
    <location>
        <begin position="1"/>
        <end position="21"/>
    </location>
</feature>
<dbReference type="Gene3D" id="1.25.10.10">
    <property type="entry name" value="Leucine-rich Repeat Variant"/>
    <property type="match status" value="1"/>
</dbReference>
<name>A0AAV7ZJT4_9EUKA</name>
<sequence length="537" mass="62294">MNNFQRKLKRRQQKYKNKTSRLQALDRRINKSQSFSRSRRDEILSRKRNLNFNNVCKEPTICNKNEIKNYVRQIIDGCQNEQQFAIGLLKEFTYGPKPYFSDLIFYKVPELLNEILVNKEIAHVVKIDALWMVANFSCSTSLLITKEIIKTGIVPTLLNLLSCNKNDHEIIEITLLALGNLLQDCNDSKNEFLTNGSLDFLLNLYTIDYPAKIYQDITWVLTTLCQGSLCNKLETYSTLIEAFTQLLKEKDRHLLRIACSGLACLGDHKELLSYFCTTNTFEHLLNLLLSNSQLSNKDYKTKQIALFAISQLFKNSNKNSLIIHIFEKYEIIQILSDQIKNSNRPSLIVPDIILVLKRATQGGSKIVQAILSSQILTRIFHILLQQQEELQQQNLKFKSKTLSNLKHIQHELSWMLFRLSSHCGQNQLSSLIDQGTFQIISQLLKEIHDLSILKPTLKTINHFLISEIFPILDFLDETNSLKIIEALTHHQNNKISDLSTDIIDNFFVCHSLVYEKEIEKENTLIEQQQHQQFRSLF</sequence>
<evidence type="ECO:0000256" key="4">
    <source>
        <dbReference type="PROSITE-ProRule" id="PRU00259"/>
    </source>
</evidence>
<dbReference type="AlphaFoldDB" id="A0AAV7ZJT4"/>
<evidence type="ECO:0000256" key="3">
    <source>
        <dbReference type="ARBA" id="ARBA00022927"/>
    </source>
</evidence>